<evidence type="ECO:0000256" key="1">
    <source>
        <dbReference type="ARBA" id="ARBA00022723"/>
    </source>
</evidence>
<dbReference type="Proteomes" id="UP000189681">
    <property type="component" value="Unassembled WGS sequence"/>
</dbReference>
<dbReference type="GO" id="GO:0008727">
    <property type="term" value="F:GDP-mannose mannosyl hydrolase activity"/>
    <property type="evidence" value="ECO:0007669"/>
    <property type="project" value="InterPro"/>
</dbReference>
<dbReference type="NCBIfam" id="NF011963">
    <property type="entry name" value="PRK15434.1"/>
    <property type="match status" value="1"/>
</dbReference>
<dbReference type="InterPro" id="IPR015797">
    <property type="entry name" value="NUDIX_hydrolase-like_dom_sf"/>
</dbReference>
<name>A0A1V4AP63_9BACT</name>
<evidence type="ECO:0000313" key="7">
    <source>
        <dbReference type="EMBL" id="OOP54891.1"/>
    </source>
</evidence>
<dbReference type="Pfam" id="PF00293">
    <property type="entry name" value="NUDIX"/>
    <property type="match status" value="1"/>
</dbReference>
<dbReference type="AlphaFoldDB" id="A0A1V4AP63"/>
<keyword evidence="2" id="KW-0378">Hydrolase</keyword>
<dbReference type="PANTHER" id="PTHR43046:SF12">
    <property type="entry name" value="GDP-MANNOSE MANNOSYL HYDROLASE"/>
    <property type="match status" value="1"/>
</dbReference>
<dbReference type="PROSITE" id="PS51462">
    <property type="entry name" value="NUDIX"/>
    <property type="match status" value="1"/>
</dbReference>
<reference evidence="7 8" key="1">
    <citation type="journal article" date="2017" name="Water Res.">
        <title>Discovery and metagenomic analysis of an anammox bacterial enrichment related to Candidatus "Brocadia caroliniensis" in a full-scale glycerol-fed nitritation-denitritation separate centrate treatment process.</title>
        <authorList>
            <person name="Park H."/>
            <person name="Brotto A.C."/>
            <person name="van Loosdrecht M.C."/>
            <person name="Chandran K."/>
        </authorList>
    </citation>
    <scope>NUCLEOTIDE SEQUENCE [LARGE SCALE GENOMIC DNA]</scope>
    <source>
        <strain evidence="7">26THWARD</strain>
    </source>
</reference>
<dbReference type="PANTHER" id="PTHR43046">
    <property type="entry name" value="GDP-MANNOSE MANNOSYL HYDROLASE"/>
    <property type="match status" value="1"/>
</dbReference>
<feature type="binding site" evidence="5">
    <location>
        <position position="49"/>
    </location>
    <ligand>
        <name>Mg(2+)</name>
        <dbReference type="ChEBI" id="CHEBI:18420"/>
    </ligand>
</feature>
<evidence type="ECO:0000256" key="3">
    <source>
        <dbReference type="ARBA" id="ARBA00022842"/>
    </source>
</evidence>
<dbReference type="PIRSF" id="PIRSF037599">
    <property type="entry name" value="GDPMH"/>
    <property type="match status" value="1"/>
</dbReference>
<keyword evidence="1 5" id="KW-0479">Metal-binding</keyword>
<dbReference type="InterPro" id="IPR000086">
    <property type="entry name" value="NUDIX_hydrolase_dom"/>
</dbReference>
<feature type="site" description="Critical for catalysis" evidence="4">
    <location>
        <position position="124"/>
    </location>
</feature>
<evidence type="ECO:0000256" key="2">
    <source>
        <dbReference type="ARBA" id="ARBA00022801"/>
    </source>
</evidence>
<feature type="domain" description="Nudix hydrolase" evidence="6">
    <location>
        <begin position="13"/>
        <end position="150"/>
    </location>
</feature>
<keyword evidence="3 5" id="KW-0460">Magnesium</keyword>
<gene>
    <name evidence="7" type="ORF">AYP45_17845</name>
</gene>
<feature type="binding site" evidence="5">
    <location>
        <position position="123"/>
    </location>
    <ligand>
        <name>Mg(2+)</name>
        <dbReference type="ChEBI" id="CHEBI:18420"/>
    </ligand>
</feature>
<evidence type="ECO:0000256" key="5">
    <source>
        <dbReference type="PIRSR" id="PIRSR037599-3"/>
    </source>
</evidence>
<feature type="binding site" evidence="5">
    <location>
        <position position="69"/>
    </location>
    <ligand>
        <name>Mg(2+)</name>
        <dbReference type="ChEBI" id="CHEBI:18420"/>
    </ligand>
</feature>
<sequence length="150" mass="17669">MKLDRATLIDVVRNTPLVSLDLIVRNVQKQVLLGFRNNEPARNYWFVPGSRICKSERISQAFERLSCEELGTQLSIQDAQFLGIFEHFYQENFAQKPGIDTHYVVLAYEVKQFNPLHDLPRDQHSQFRWWSVTDLLHAQEVHPHTKAYFQ</sequence>
<dbReference type="STRING" id="1004156.AYP45_17845"/>
<organism evidence="7 8">
    <name type="scientific">Candidatus Brocadia carolinensis</name>
    <dbReference type="NCBI Taxonomy" id="1004156"/>
    <lineage>
        <taxon>Bacteria</taxon>
        <taxon>Pseudomonadati</taxon>
        <taxon>Planctomycetota</taxon>
        <taxon>Candidatus Brocadiia</taxon>
        <taxon>Candidatus Brocadiales</taxon>
        <taxon>Candidatus Brocadiaceae</taxon>
        <taxon>Candidatus Brocadia</taxon>
    </lineage>
</organism>
<proteinExistence type="predicted"/>
<dbReference type="EMBL" id="AYTS01000205">
    <property type="protein sequence ID" value="OOP54891.1"/>
    <property type="molecule type" value="Genomic_DNA"/>
</dbReference>
<dbReference type="SUPFAM" id="SSF55811">
    <property type="entry name" value="Nudix"/>
    <property type="match status" value="1"/>
</dbReference>
<dbReference type="InterPro" id="IPR033715">
    <property type="entry name" value="GDPMH"/>
</dbReference>
<dbReference type="GO" id="GO:0046872">
    <property type="term" value="F:metal ion binding"/>
    <property type="evidence" value="ECO:0007669"/>
    <property type="project" value="UniProtKB-KW"/>
</dbReference>
<comment type="cofactor">
    <cofactor evidence="5">
        <name>Mg(2+)</name>
        <dbReference type="ChEBI" id="CHEBI:18420"/>
    </cofactor>
    <text evidence="5">Binds 1 Mg(2+) ion per subunit.</text>
</comment>
<comment type="caution">
    <text evidence="7">The sequence shown here is derived from an EMBL/GenBank/DDBJ whole genome shotgun (WGS) entry which is preliminary data.</text>
</comment>
<evidence type="ECO:0000256" key="4">
    <source>
        <dbReference type="PIRSR" id="PIRSR037599-1"/>
    </source>
</evidence>
<evidence type="ECO:0000313" key="8">
    <source>
        <dbReference type="Proteomes" id="UP000189681"/>
    </source>
</evidence>
<evidence type="ECO:0000259" key="6">
    <source>
        <dbReference type="PROSITE" id="PS51462"/>
    </source>
</evidence>
<dbReference type="CDD" id="cd03430">
    <property type="entry name" value="NUDIX_GDPMH_NudD"/>
    <property type="match status" value="1"/>
</dbReference>
<accession>A0A1V4AP63</accession>
<dbReference type="Gene3D" id="3.90.79.10">
    <property type="entry name" value="Nucleoside Triphosphate Pyrophosphohydrolase"/>
    <property type="match status" value="1"/>
</dbReference>
<protein>
    <recommendedName>
        <fullName evidence="6">Nudix hydrolase domain-containing protein</fullName>
    </recommendedName>
</protein>